<dbReference type="InterPro" id="IPR038695">
    <property type="entry name" value="Saro_0823-like_sf"/>
</dbReference>
<organism evidence="1 2">
    <name type="scientific">Sedimenticola selenatireducens</name>
    <dbReference type="NCBI Taxonomy" id="191960"/>
    <lineage>
        <taxon>Bacteria</taxon>
        <taxon>Pseudomonadati</taxon>
        <taxon>Pseudomonadota</taxon>
        <taxon>Gammaproteobacteria</taxon>
        <taxon>Chromatiales</taxon>
        <taxon>Sedimenticolaceae</taxon>
        <taxon>Sedimenticola</taxon>
    </lineage>
</organism>
<dbReference type="Pfam" id="PF02643">
    <property type="entry name" value="DUF192"/>
    <property type="match status" value="1"/>
</dbReference>
<protein>
    <recommendedName>
        <fullName evidence="3">DUF192 domain-containing protein</fullName>
    </recommendedName>
</protein>
<comment type="caution">
    <text evidence="1">The sequence shown here is derived from an EMBL/GenBank/DDBJ whole genome shotgun (WGS) entry which is preliminary data.</text>
</comment>
<dbReference type="AlphaFoldDB" id="A0A2N6CWH6"/>
<evidence type="ECO:0000313" key="1">
    <source>
        <dbReference type="EMBL" id="PLX61612.1"/>
    </source>
</evidence>
<dbReference type="Proteomes" id="UP000235015">
    <property type="component" value="Unassembled WGS sequence"/>
</dbReference>
<evidence type="ECO:0000313" key="2">
    <source>
        <dbReference type="Proteomes" id="UP000235015"/>
    </source>
</evidence>
<name>A0A2N6CWH6_9GAMM</name>
<gene>
    <name evidence="1" type="ORF">C0630_10220</name>
</gene>
<dbReference type="STRING" id="1111735.GCA_000428045_00423"/>
<dbReference type="InterPro" id="IPR003795">
    <property type="entry name" value="DUF192"/>
</dbReference>
<evidence type="ECO:0008006" key="3">
    <source>
        <dbReference type="Google" id="ProtNLM"/>
    </source>
</evidence>
<dbReference type="Gene3D" id="2.60.120.1140">
    <property type="entry name" value="Protein of unknown function DUF192"/>
    <property type="match status" value="1"/>
</dbReference>
<sequence>MEVAATPRQRQRGLMHRELLGKDEGMLMIFPEPQEVSLWMLNTRLPLDVGFFDRHGVLQSVMSMQPDGGEQLYHSPPGTLYALEMNRGWFDHYALLPGSRLKLPYAMTGE</sequence>
<reference evidence="1 2" key="1">
    <citation type="submission" date="2017-11" db="EMBL/GenBank/DDBJ databases">
        <title>Genome-resolved metagenomics identifies genetic mobility, metabolic interactions, and unexpected diversity in perchlorate-reducing communities.</title>
        <authorList>
            <person name="Barnum T.P."/>
            <person name="Figueroa I.A."/>
            <person name="Carlstrom C.I."/>
            <person name="Lucas L.N."/>
            <person name="Engelbrektson A.L."/>
            <person name="Coates J.D."/>
        </authorList>
    </citation>
    <scope>NUCLEOTIDE SEQUENCE [LARGE SCALE GENOMIC DNA]</scope>
    <source>
        <strain evidence="1">BM301</strain>
    </source>
</reference>
<accession>A0A2N6CWH6</accession>
<dbReference type="PANTHER" id="PTHR37953">
    <property type="entry name" value="UPF0127 PROTEIN MJ1496"/>
    <property type="match status" value="1"/>
</dbReference>
<dbReference type="PANTHER" id="PTHR37953:SF1">
    <property type="entry name" value="UPF0127 PROTEIN MJ1496"/>
    <property type="match status" value="1"/>
</dbReference>
<dbReference type="EMBL" id="PKUN01000014">
    <property type="protein sequence ID" value="PLX61612.1"/>
    <property type="molecule type" value="Genomic_DNA"/>
</dbReference>
<proteinExistence type="predicted"/>